<name>M7WJ31_ENTHI</name>
<gene>
    <name evidence="1" type="ORF">KM1_261580</name>
</gene>
<accession>M7WJ31</accession>
<dbReference type="Proteomes" id="UP000030780">
    <property type="component" value="Unassembled WGS sequence"/>
</dbReference>
<proteinExistence type="predicted"/>
<protein>
    <submittedName>
        <fullName evidence="1">Uncharacterized protein</fullName>
    </submittedName>
</protein>
<evidence type="ECO:0000313" key="1">
    <source>
        <dbReference type="EMBL" id="EMS11409.1"/>
    </source>
</evidence>
<organism evidence="1 2">
    <name type="scientific">Entamoeba histolytica HM-3:IMSS</name>
    <dbReference type="NCBI Taxonomy" id="885315"/>
    <lineage>
        <taxon>Eukaryota</taxon>
        <taxon>Amoebozoa</taxon>
        <taxon>Evosea</taxon>
        <taxon>Archamoebae</taxon>
        <taxon>Mastigamoebida</taxon>
        <taxon>Entamoebidae</taxon>
        <taxon>Entamoeba</taxon>
    </lineage>
</organism>
<dbReference type="AlphaFoldDB" id="M7WJ31"/>
<sequence>MNLLSKWINISWSSSRCSMRLTSTNRWSCSWWKRRALRR</sequence>
<dbReference type="EMBL" id="KB638737">
    <property type="protein sequence ID" value="EMS11409.1"/>
    <property type="molecule type" value="Genomic_DNA"/>
</dbReference>
<reference evidence="1 2" key="1">
    <citation type="submission" date="2013-01" db="EMBL/GenBank/DDBJ databases">
        <authorList>
            <person name="Inman J."/>
            <person name="Zafar N."/>
            <person name="Lorenzi H."/>
            <person name="Caler E."/>
        </authorList>
    </citation>
    <scope>NUCLEOTIDE SEQUENCE [LARGE SCALE GENOMIC DNA]</scope>
    <source>
        <strain evidence="1 2">HM-3:IMSS</strain>
    </source>
</reference>
<dbReference type="VEuPathDB" id="AmoebaDB:KM1_261580"/>
<evidence type="ECO:0000313" key="2">
    <source>
        <dbReference type="Proteomes" id="UP000030780"/>
    </source>
</evidence>